<dbReference type="EMBL" id="QJKJ01009631">
    <property type="protein sequence ID" value="RDX76075.1"/>
    <property type="molecule type" value="Genomic_DNA"/>
</dbReference>
<comment type="caution">
    <text evidence="2">The sequence shown here is derived from an EMBL/GenBank/DDBJ whole genome shotgun (WGS) entry which is preliminary data.</text>
</comment>
<dbReference type="Proteomes" id="UP000257109">
    <property type="component" value="Unassembled WGS sequence"/>
</dbReference>
<proteinExistence type="predicted"/>
<evidence type="ECO:0000259" key="1">
    <source>
        <dbReference type="Pfam" id="PF24924"/>
    </source>
</evidence>
<reference evidence="2" key="1">
    <citation type="submission" date="2018-05" db="EMBL/GenBank/DDBJ databases">
        <title>Draft genome of Mucuna pruriens seed.</title>
        <authorList>
            <person name="Nnadi N.E."/>
            <person name="Vos R."/>
            <person name="Hasami M.H."/>
            <person name="Devisetty U.K."/>
            <person name="Aguiy J.C."/>
        </authorList>
    </citation>
    <scope>NUCLEOTIDE SEQUENCE [LARGE SCALE GENOMIC DNA]</scope>
    <source>
        <strain evidence="2">JCA_2017</strain>
    </source>
</reference>
<keyword evidence="3" id="KW-1185">Reference proteome</keyword>
<dbReference type="AlphaFoldDB" id="A0A371FCQ0"/>
<dbReference type="OrthoDB" id="1743443at2759"/>
<evidence type="ECO:0000313" key="2">
    <source>
        <dbReference type="EMBL" id="RDX76075.1"/>
    </source>
</evidence>
<sequence>MATPLGKILKLGGIGKGKQKLQELANKPMLRGSYSRACVVRSSQPIPPGKSKGSYLKGQWHRTFEGRYDNLLNLLEVEVQSATLSALTQYYDLPLGCFTFRDFQLAPTLEEYERLLRLPMAKSPPYLFKGHYRSWALVAKLLKILELEVLRRKRNRNDLEGFPKQEEDGLANRGSPLELDQANVKNRVDQMLRRRLGKINLLVP</sequence>
<accession>A0A371FCQ0</accession>
<gene>
    <name evidence="2" type="ORF">CR513_43965</name>
</gene>
<dbReference type="PANTHER" id="PTHR48201">
    <property type="entry name" value="PROTEIN, PUTATIVE-RELATED"/>
    <property type="match status" value="1"/>
</dbReference>
<evidence type="ECO:0000313" key="3">
    <source>
        <dbReference type="Proteomes" id="UP000257109"/>
    </source>
</evidence>
<dbReference type="Pfam" id="PF24924">
    <property type="entry name" value="DUF7745"/>
    <property type="match status" value="1"/>
</dbReference>
<name>A0A371FCQ0_MUCPR</name>
<feature type="domain" description="DUF7745" evidence="1">
    <location>
        <begin position="54"/>
        <end position="164"/>
    </location>
</feature>
<dbReference type="PANTHER" id="PTHR48201:SF12">
    <property type="entry name" value="AMINOTRANSFERASE-LIKE PLANT MOBILE DOMAIN-CONTAINING PROTEIN"/>
    <property type="match status" value="1"/>
</dbReference>
<organism evidence="2 3">
    <name type="scientific">Mucuna pruriens</name>
    <name type="common">Velvet bean</name>
    <name type="synonym">Dolichos pruriens</name>
    <dbReference type="NCBI Taxonomy" id="157652"/>
    <lineage>
        <taxon>Eukaryota</taxon>
        <taxon>Viridiplantae</taxon>
        <taxon>Streptophyta</taxon>
        <taxon>Embryophyta</taxon>
        <taxon>Tracheophyta</taxon>
        <taxon>Spermatophyta</taxon>
        <taxon>Magnoliopsida</taxon>
        <taxon>eudicotyledons</taxon>
        <taxon>Gunneridae</taxon>
        <taxon>Pentapetalae</taxon>
        <taxon>rosids</taxon>
        <taxon>fabids</taxon>
        <taxon>Fabales</taxon>
        <taxon>Fabaceae</taxon>
        <taxon>Papilionoideae</taxon>
        <taxon>50 kb inversion clade</taxon>
        <taxon>NPAAA clade</taxon>
        <taxon>indigoferoid/millettioid clade</taxon>
        <taxon>Phaseoleae</taxon>
        <taxon>Mucuna</taxon>
    </lineage>
</organism>
<feature type="non-terminal residue" evidence="2">
    <location>
        <position position="1"/>
    </location>
</feature>
<protein>
    <recommendedName>
        <fullName evidence="1">DUF7745 domain-containing protein</fullName>
    </recommendedName>
</protein>
<dbReference type="InterPro" id="IPR056647">
    <property type="entry name" value="DUF7745"/>
</dbReference>